<keyword evidence="10" id="KW-1185">Reference proteome</keyword>
<dbReference type="InterPro" id="IPR002068">
    <property type="entry name" value="A-crystallin/Hsp20_dom"/>
</dbReference>
<gene>
    <name evidence="9" type="ORF">RND81_04G044700</name>
</gene>
<dbReference type="Pfam" id="PF00011">
    <property type="entry name" value="HSP20"/>
    <property type="match status" value="1"/>
</dbReference>
<dbReference type="SUPFAM" id="SSF49764">
    <property type="entry name" value="HSP20-like chaperones"/>
    <property type="match status" value="1"/>
</dbReference>
<feature type="domain" description="SHSP" evidence="8">
    <location>
        <begin position="23"/>
        <end position="127"/>
    </location>
</feature>
<evidence type="ECO:0000256" key="6">
    <source>
        <dbReference type="SAM" id="MobiDB-lite"/>
    </source>
</evidence>
<keyword evidence="3" id="KW-0611">Plant defense</keyword>
<keyword evidence="2" id="KW-1003">Cell membrane</keyword>
<sequence>MAMSMRSRGAAAAARRSRTGVRPVYDDFKPASELKHEEGVDVLLFHLPGFVKEQIRIIAESKGILRVHGERLIANNKWSRFQEEVKVPEDCNLSEIRAKFENDILKITMPKNIINKKQNIPHIIEKETNKVNNEPSSMHEKPQISHNTNNDNNYPKNESPPQPKKLIDDDIKAFVESKDVGNEGMTSKSVVEKTNEDKIGHEENEEEKEGVKNEGYGLSKLKNLTKSHVTRRLDEDRQLLMNMGAAILVIMALGASISYSLGSGEYFH</sequence>
<evidence type="ECO:0000256" key="5">
    <source>
        <dbReference type="RuleBase" id="RU003616"/>
    </source>
</evidence>
<keyword evidence="7" id="KW-0812">Transmembrane</keyword>
<keyword evidence="7" id="KW-0472">Membrane</keyword>
<evidence type="ECO:0000256" key="3">
    <source>
        <dbReference type="ARBA" id="ARBA00022821"/>
    </source>
</evidence>
<dbReference type="GO" id="GO:0005886">
    <property type="term" value="C:plasma membrane"/>
    <property type="evidence" value="ECO:0007669"/>
    <property type="project" value="UniProtKB-SubCell"/>
</dbReference>
<feature type="region of interest" description="Disordered" evidence="6">
    <location>
        <begin position="130"/>
        <end position="165"/>
    </location>
</feature>
<evidence type="ECO:0000313" key="9">
    <source>
        <dbReference type="EMBL" id="KAK9733118.1"/>
    </source>
</evidence>
<evidence type="ECO:0000256" key="4">
    <source>
        <dbReference type="PROSITE-ProRule" id="PRU00285"/>
    </source>
</evidence>
<comment type="caution">
    <text evidence="9">The sequence shown here is derived from an EMBL/GenBank/DDBJ whole genome shotgun (WGS) entry which is preliminary data.</text>
</comment>
<name>A0AAW1LJB1_SAPOF</name>
<dbReference type="InterPro" id="IPR008978">
    <property type="entry name" value="HSP20-like_chaperone"/>
</dbReference>
<organism evidence="9 10">
    <name type="scientific">Saponaria officinalis</name>
    <name type="common">Common soapwort</name>
    <name type="synonym">Lychnis saponaria</name>
    <dbReference type="NCBI Taxonomy" id="3572"/>
    <lineage>
        <taxon>Eukaryota</taxon>
        <taxon>Viridiplantae</taxon>
        <taxon>Streptophyta</taxon>
        <taxon>Embryophyta</taxon>
        <taxon>Tracheophyta</taxon>
        <taxon>Spermatophyta</taxon>
        <taxon>Magnoliopsida</taxon>
        <taxon>eudicotyledons</taxon>
        <taxon>Gunneridae</taxon>
        <taxon>Pentapetalae</taxon>
        <taxon>Caryophyllales</taxon>
        <taxon>Caryophyllaceae</taxon>
        <taxon>Caryophylleae</taxon>
        <taxon>Saponaria</taxon>
    </lineage>
</organism>
<evidence type="ECO:0000256" key="7">
    <source>
        <dbReference type="SAM" id="Phobius"/>
    </source>
</evidence>
<dbReference type="PROSITE" id="PS01031">
    <property type="entry name" value="SHSP"/>
    <property type="match status" value="1"/>
</dbReference>
<dbReference type="AlphaFoldDB" id="A0AAW1LJB1"/>
<dbReference type="Gene3D" id="2.60.40.790">
    <property type="match status" value="1"/>
</dbReference>
<evidence type="ECO:0000256" key="2">
    <source>
        <dbReference type="ARBA" id="ARBA00022475"/>
    </source>
</evidence>
<feature type="transmembrane region" description="Helical" evidence="7">
    <location>
        <begin position="239"/>
        <end position="261"/>
    </location>
</feature>
<dbReference type="CDD" id="cd06464">
    <property type="entry name" value="ACD_sHsps-like"/>
    <property type="match status" value="1"/>
</dbReference>
<evidence type="ECO:0000313" key="10">
    <source>
        <dbReference type="Proteomes" id="UP001443914"/>
    </source>
</evidence>
<reference evidence="9" key="1">
    <citation type="submission" date="2024-03" db="EMBL/GenBank/DDBJ databases">
        <title>WGS assembly of Saponaria officinalis var. Norfolk2.</title>
        <authorList>
            <person name="Jenkins J."/>
            <person name="Shu S."/>
            <person name="Grimwood J."/>
            <person name="Barry K."/>
            <person name="Goodstein D."/>
            <person name="Schmutz J."/>
            <person name="Leebens-Mack J."/>
            <person name="Osbourn A."/>
        </authorList>
    </citation>
    <scope>NUCLEOTIDE SEQUENCE [LARGE SCALE GENOMIC DNA]</scope>
    <source>
        <strain evidence="9">JIC</strain>
    </source>
</reference>
<dbReference type="GO" id="GO:0006952">
    <property type="term" value="P:defense response"/>
    <property type="evidence" value="ECO:0007669"/>
    <property type="project" value="UniProtKB-KW"/>
</dbReference>
<dbReference type="Proteomes" id="UP001443914">
    <property type="component" value="Unassembled WGS sequence"/>
</dbReference>
<protein>
    <recommendedName>
        <fullName evidence="8">SHSP domain-containing protein</fullName>
    </recommendedName>
</protein>
<feature type="compositionally biased region" description="Basic and acidic residues" evidence="6">
    <location>
        <begin position="190"/>
        <end position="202"/>
    </location>
</feature>
<comment type="similarity">
    <text evidence="4 5">Belongs to the small heat shock protein (HSP20) family.</text>
</comment>
<dbReference type="EMBL" id="JBDFQZ010000004">
    <property type="protein sequence ID" value="KAK9733118.1"/>
    <property type="molecule type" value="Genomic_DNA"/>
</dbReference>
<evidence type="ECO:0000256" key="1">
    <source>
        <dbReference type="ARBA" id="ARBA00004162"/>
    </source>
</evidence>
<feature type="region of interest" description="Disordered" evidence="6">
    <location>
        <begin position="177"/>
        <end position="213"/>
    </location>
</feature>
<comment type="subcellular location">
    <subcellularLocation>
        <location evidence="1">Cell membrane</location>
        <topology evidence="1">Single-pass membrane protein</topology>
    </subcellularLocation>
</comment>
<dbReference type="GO" id="GO:0034605">
    <property type="term" value="P:cellular response to heat"/>
    <property type="evidence" value="ECO:0007669"/>
    <property type="project" value="TreeGrafter"/>
</dbReference>
<proteinExistence type="inferred from homology"/>
<dbReference type="PANTHER" id="PTHR43670">
    <property type="entry name" value="HEAT SHOCK PROTEIN 26"/>
    <property type="match status" value="1"/>
</dbReference>
<keyword evidence="7" id="KW-1133">Transmembrane helix</keyword>
<evidence type="ECO:0000259" key="8">
    <source>
        <dbReference type="PROSITE" id="PS01031"/>
    </source>
</evidence>
<dbReference type="PANTHER" id="PTHR43670:SF114">
    <property type="entry name" value="OS05G0592000 PROTEIN"/>
    <property type="match status" value="1"/>
</dbReference>
<accession>A0AAW1LJB1</accession>
<feature type="compositionally biased region" description="Polar residues" evidence="6">
    <location>
        <begin position="144"/>
        <end position="156"/>
    </location>
</feature>